<evidence type="ECO:0000256" key="3">
    <source>
        <dbReference type="ARBA" id="ARBA00023274"/>
    </source>
</evidence>
<dbReference type="PhylomeDB" id="A0A0G4E965"/>
<comment type="similarity">
    <text evidence="1 4">Belongs to the universal ribosomal protein uL10 family.</text>
</comment>
<dbReference type="GO" id="GO:0002181">
    <property type="term" value="P:cytoplasmic translation"/>
    <property type="evidence" value="ECO:0007669"/>
    <property type="project" value="TreeGrafter"/>
</dbReference>
<dbReference type="GO" id="GO:0022625">
    <property type="term" value="C:cytosolic large ribosomal subunit"/>
    <property type="evidence" value="ECO:0007669"/>
    <property type="project" value="TreeGrafter"/>
</dbReference>
<keyword evidence="2 4" id="KW-0689">Ribosomal protein</keyword>
<gene>
    <name evidence="7" type="ORF">Vbra_19961</name>
</gene>
<feature type="region of interest" description="Disordered" evidence="5">
    <location>
        <begin position="287"/>
        <end position="320"/>
    </location>
</feature>
<dbReference type="GO" id="GO:0070180">
    <property type="term" value="F:large ribosomal subunit rRNA binding"/>
    <property type="evidence" value="ECO:0007669"/>
    <property type="project" value="TreeGrafter"/>
</dbReference>
<dbReference type="CDD" id="cd05795">
    <property type="entry name" value="Ribosomal_P0_L10e"/>
    <property type="match status" value="1"/>
</dbReference>
<comment type="function">
    <text evidence="4">Ribosomal protein P0 is the functional equivalent of E.coli protein L10.</text>
</comment>
<dbReference type="Pfam" id="PF00428">
    <property type="entry name" value="Ribosomal_60s"/>
    <property type="match status" value="1"/>
</dbReference>
<dbReference type="PANTHER" id="PTHR45699">
    <property type="entry name" value="60S ACIDIC RIBOSOMAL PROTEIN P0"/>
    <property type="match status" value="1"/>
</dbReference>
<dbReference type="Gene3D" id="3.30.70.1730">
    <property type="match status" value="1"/>
</dbReference>
<dbReference type="GO" id="GO:0000027">
    <property type="term" value="P:ribosomal large subunit assembly"/>
    <property type="evidence" value="ECO:0007669"/>
    <property type="project" value="TreeGrafter"/>
</dbReference>
<name>A0A0G4E965_VITBC</name>
<dbReference type="InterPro" id="IPR001790">
    <property type="entry name" value="Ribosomal_uL10"/>
</dbReference>
<evidence type="ECO:0000256" key="1">
    <source>
        <dbReference type="ARBA" id="ARBA00008889"/>
    </source>
</evidence>
<keyword evidence="8" id="KW-1185">Reference proteome</keyword>
<dbReference type="VEuPathDB" id="CryptoDB:Vbra_19961"/>
<feature type="compositionally biased region" description="Basic and acidic residues" evidence="5">
    <location>
        <begin position="295"/>
        <end position="304"/>
    </location>
</feature>
<proteinExistence type="inferred from homology"/>
<protein>
    <recommendedName>
        <fullName evidence="4">60S acidic ribosomal protein P0</fullName>
    </recommendedName>
</protein>
<dbReference type="InParanoid" id="A0A0G4E965"/>
<keyword evidence="3 4" id="KW-0687">Ribonucleoprotein</keyword>
<dbReference type="InterPro" id="IPR050323">
    <property type="entry name" value="Ribosomal_protein_uL10"/>
</dbReference>
<evidence type="ECO:0000313" key="8">
    <source>
        <dbReference type="Proteomes" id="UP000041254"/>
    </source>
</evidence>
<organism evidence="7 8">
    <name type="scientific">Vitrella brassicaformis (strain CCMP3155)</name>
    <dbReference type="NCBI Taxonomy" id="1169540"/>
    <lineage>
        <taxon>Eukaryota</taxon>
        <taxon>Sar</taxon>
        <taxon>Alveolata</taxon>
        <taxon>Colpodellida</taxon>
        <taxon>Vitrellaceae</taxon>
        <taxon>Vitrella</taxon>
    </lineage>
</organism>
<evidence type="ECO:0000256" key="4">
    <source>
        <dbReference type="PIRNR" id="PIRNR039087"/>
    </source>
</evidence>
<feature type="compositionally biased region" description="Acidic residues" evidence="5">
    <location>
        <begin position="305"/>
        <end position="314"/>
    </location>
</feature>
<dbReference type="AlphaFoldDB" id="A0A0G4E965"/>
<evidence type="ECO:0000259" key="6">
    <source>
        <dbReference type="Pfam" id="PF17777"/>
    </source>
</evidence>
<dbReference type="InterPro" id="IPR030670">
    <property type="entry name" value="uL10_eukaryotes"/>
</dbReference>
<dbReference type="FunFam" id="3.90.105.20:FF:000001">
    <property type="entry name" value="60S acidic ribosomal protein P0"/>
    <property type="match status" value="1"/>
</dbReference>
<evidence type="ECO:0000256" key="2">
    <source>
        <dbReference type="ARBA" id="ARBA00022980"/>
    </source>
</evidence>
<evidence type="ECO:0000256" key="5">
    <source>
        <dbReference type="SAM" id="MobiDB-lite"/>
    </source>
</evidence>
<dbReference type="InterPro" id="IPR040637">
    <property type="entry name" value="Ribosomal_uL10-like_insert"/>
</dbReference>
<dbReference type="PIRSF" id="PIRSF039087">
    <property type="entry name" value="L10E"/>
    <property type="match status" value="1"/>
</dbReference>
<dbReference type="Pfam" id="PF00466">
    <property type="entry name" value="Ribosomal_L10"/>
    <property type="match status" value="1"/>
</dbReference>
<sequence>MPSGEKAAKKRNYFKKLTSLVETYPQVLIVHADNVGSKQFADIRTALRGKAIVLMGKNTMMRTALRQHEDKMPEVKNLIECVKFNIGLVFCIADMGEVRKIIEDNRVPAPARAGALAPVDVIVPAGPTALGPEQTSFFQALGISTKISKGTIEIQADNQVITKGERVGASQAALLQKLNIRPFSYGLVVQRVFDKGSVYSVEVLDIGDEDILKMFMKGVQNLAAFSKAICIPTEASLPHVILKGFKNLVALCIDSEYSFPQMESIKEFIANPDAFVVAGPAAGAAAAGGEAAPAEAKEEEKKVEEEEEEEDEDMGFSLFD</sequence>
<accession>A0A0G4E965</accession>
<dbReference type="FunCoup" id="A0A0G4E965">
    <property type="interactions" value="394"/>
</dbReference>
<reference evidence="7 8" key="1">
    <citation type="submission" date="2014-11" db="EMBL/GenBank/DDBJ databases">
        <authorList>
            <person name="Zhu J."/>
            <person name="Qi W."/>
            <person name="Song R."/>
        </authorList>
    </citation>
    <scope>NUCLEOTIDE SEQUENCE [LARGE SCALE GENOMIC DNA]</scope>
</reference>
<evidence type="ECO:0000313" key="7">
    <source>
        <dbReference type="EMBL" id="CEL91758.1"/>
    </source>
</evidence>
<dbReference type="OMA" id="DMNPFKL"/>
<dbReference type="InterPro" id="IPR043164">
    <property type="entry name" value="Ribosomal_uL10-like_insert_sf"/>
</dbReference>
<dbReference type="InterPro" id="IPR043141">
    <property type="entry name" value="Ribosomal_uL10-like_sf"/>
</dbReference>
<dbReference type="Gene3D" id="3.90.105.20">
    <property type="match status" value="1"/>
</dbReference>
<dbReference type="OrthoDB" id="10259902at2759"/>
<dbReference type="SUPFAM" id="SSF160369">
    <property type="entry name" value="Ribosomal protein L10-like"/>
    <property type="match status" value="1"/>
</dbReference>
<dbReference type="PANTHER" id="PTHR45699:SF3">
    <property type="entry name" value="LARGE RIBOSOMAL SUBUNIT PROTEIN UL10"/>
    <property type="match status" value="1"/>
</dbReference>
<dbReference type="STRING" id="1169540.A0A0G4E965"/>
<dbReference type="Proteomes" id="UP000041254">
    <property type="component" value="Unassembled WGS sequence"/>
</dbReference>
<dbReference type="EMBL" id="CDMY01000022">
    <property type="protein sequence ID" value="CEL91758.1"/>
    <property type="molecule type" value="Genomic_DNA"/>
</dbReference>
<dbReference type="Pfam" id="PF17777">
    <property type="entry name" value="RL10P_insert"/>
    <property type="match status" value="1"/>
</dbReference>
<feature type="domain" description="Large ribosomal subunit protein uL10-like insertion" evidence="6">
    <location>
        <begin position="111"/>
        <end position="180"/>
    </location>
</feature>
<dbReference type="GO" id="GO:0003735">
    <property type="term" value="F:structural constituent of ribosome"/>
    <property type="evidence" value="ECO:0007669"/>
    <property type="project" value="TreeGrafter"/>
</dbReference>